<dbReference type="Proteomes" id="UP000247345">
    <property type="component" value="Unassembled WGS sequence"/>
</dbReference>
<dbReference type="SUPFAM" id="SSF49785">
    <property type="entry name" value="Galactose-binding domain-like"/>
    <property type="match status" value="1"/>
</dbReference>
<evidence type="ECO:0000259" key="4">
    <source>
        <dbReference type="Pfam" id="PF02018"/>
    </source>
</evidence>
<dbReference type="SUPFAM" id="SSF81296">
    <property type="entry name" value="E set domains"/>
    <property type="match status" value="1"/>
</dbReference>
<feature type="signal peptide" evidence="2">
    <location>
        <begin position="1"/>
        <end position="23"/>
    </location>
</feature>
<evidence type="ECO:0000256" key="2">
    <source>
        <dbReference type="SAM" id="SignalP"/>
    </source>
</evidence>
<keyword evidence="6" id="KW-1185">Reference proteome</keyword>
<dbReference type="InterPro" id="IPR008979">
    <property type="entry name" value="Galactose-bd-like_sf"/>
</dbReference>
<accession>A0A2P6CEP6</accession>
<evidence type="ECO:0008006" key="7">
    <source>
        <dbReference type="Google" id="ProtNLM"/>
    </source>
</evidence>
<dbReference type="Pfam" id="PF02018">
    <property type="entry name" value="CBM_4_9"/>
    <property type="match status" value="1"/>
</dbReference>
<feature type="chain" id="PRO_5015122665" description="CBM-cenC domain-containing protein" evidence="2">
    <location>
        <begin position="24"/>
        <end position="535"/>
    </location>
</feature>
<dbReference type="CDD" id="cd00102">
    <property type="entry name" value="IPT"/>
    <property type="match status" value="1"/>
</dbReference>
<dbReference type="PROSITE" id="PS51257">
    <property type="entry name" value="PROKAR_LIPOPROTEIN"/>
    <property type="match status" value="1"/>
</dbReference>
<dbReference type="AlphaFoldDB" id="A0A2P6CEP6"/>
<protein>
    <recommendedName>
        <fullName evidence="7">CBM-cenC domain-containing protein</fullName>
    </recommendedName>
</protein>
<dbReference type="Gene3D" id="2.60.40.10">
    <property type="entry name" value="Immunoglobulins"/>
    <property type="match status" value="2"/>
</dbReference>
<dbReference type="OrthoDB" id="7061696at2"/>
<dbReference type="InterPro" id="IPR003305">
    <property type="entry name" value="CenC_carb-bd"/>
</dbReference>
<feature type="domain" description="IPT/TIG" evidence="3">
    <location>
        <begin position="129"/>
        <end position="195"/>
    </location>
</feature>
<organism evidence="5 6">
    <name type="scientific">Polaribacter butkevichii</name>
    <dbReference type="NCBI Taxonomy" id="218490"/>
    <lineage>
        <taxon>Bacteria</taxon>
        <taxon>Pseudomonadati</taxon>
        <taxon>Bacteroidota</taxon>
        <taxon>Flavobacteriia</taxon>
        <taxon>Flavobacteriales</taxon>
        <taxon>Flavobacteriaceae</taxon>
    </lineage>
</organism>
<evidence type="ECO:0000313" key="6">
    <source>
        <dbReference type="Proteomes" id="UP000247345"/>
    </source>
</evidence>
<feature type="domain" description="CBM-cenC" evidence="4">
    <location>
        <begin position="393"/>
        <end position="515"/>
    </location>
</feature>
<evidence type="ECO:0000313" key="5">
    <source>
        <dbReference type="EMBL" id="PQJ73348.1"/>
    </source>
</evidence>
<dbReference type="Gene3D" id="2.60.120.260">
    <property type="entry name" value="Galactose-binding domain-like"/>
    <property type="match status" value="1"/>
</dbReference>
<proteinExistence type="predicted"/>
<dbReference type="GO" id="GO:0016798">
    <property type="term" value="F:hydrolase activity, acting on glycosyl bonds"/>
    <property type="evidence" value="ECO:0007669"/>
    <property type="project" value="InterPro"/>
</dbReference>
<dbReference type="EMBL" id="MSCK01000001">
    <property type="protein sequence ID" value="PQJ73348.1"/>
    <property type="molecule type" value="Genomic_DNA"/>
</dbReference>
<dbReference type="InterPro" id="IPR014756">
    <property type="entry name" value="Ig_E-set"/>
</dbReference>
<dbReference type="InterPro" id="IPR013783">
    <property type="entry name" value="Ig-like_fold"/>
</dbReference>
<evidence type="ECO:0000256" key="1">
    <source>
        <dbReference type="ARBA" id="ARBA00022801"/>
    </source>
</evidence>
<dbReference type="RefSeq" id="WP_105049014.1">
    <property type="nucleotide sequence ID" value="NZ_CP150661.1"/>
</dbReference>
<comment type="caution">
    <text evidence="5">The sequence shown here is derived from an EMBL/GenBank/DDBJ whole genome shotgun (WGS) entry which is preliminary data.</text>
</comment>
<name>A0A2P6CEP6_9FLAO</name>
<gene>
    <name evidence="5" type="ORF">BTO14_08770</name>
</gene>
<reference evidence="5 6" key="1">
    <citation type="submission" date="2016-12" db="EMBL/GenBank/DDBJ databases">
        <title>Trade-off between light-utilization and light-protection in marine flavobacteria.</title>
        <authorList>
            <person name="Kumagai Y."/>
            <person name="Yoshizawa S."/>
            <person name="Kogure K."/>
            <person name="Iwasaki W."/>
        </authorList>
    </citation>
    <scope>NUCLEOTIDE SEQUENCE [LARGE SCALE GENOMIC DNA]</scope>
    <source>
        <strain evidence="5 6">KCTC 12100</strain>
    </source>
</reference>
<sequence length="535" mass="58524">MNTIKLKYIKYLFLFVASTSLFTSCDEDEQLQPNIDAIYTSNTDLDKNQGFPDDVVMAEGVDLQDVKTITFDGKVDVLFNPVFNSNLAISFSIPFDEDKGSRFGVQKITFTKENGTSFQTDFEILQPVPTINKFNPERPTVGTPVTVNGKWFNNVLDVIYQGESMNFETISSTQLSFTIPANLTQGGQLEIITKGGSVVKQLDIYLGFEELIIADFDGGGLRPNNNWIAYGDYNTLEYKNAGGISGNYAELTWVGATANGYNGSQSDAGALMLNETNPEKVKFLMQVNANGAIGTVIEIFIVDTDGVNWAINYTIAADGWQTVEAIVADFGKNYDPSNQSDGDANPAAINQVKVGIGQNSGTPNPSTVQFDNIKWQVFETVQPSTLPPTGPKNILLNGDLELGDSDNFENWGMWNGADRMTAETTEIHGGARALKVVNPAAGNSWDAQFVSDAVTTEVGKEYTASMWIKGETVTLRFSTNADAGALYGVDYTTTTEWQQVTWDFVANDASTRLVLDMGVSQGTFYIDDIELKEKI</sequence>
<dbReference type="Pfam" id="PF01833">
    <property type="entry name" value="TIG"/>
    <property type="match status" value="1"/>
</dbReference>
<dbReference type="InterPro" id="IPR002909">
    <property type="entry name" value="IPT_dom"/>
</dbReference>
<keyword evidence="2" id="KW-0732">Signal</keyword>
<keyword evidence="1" id="KW-0378">Hydrolase</keyword>
<evidence type="ECO:0000259" key="3">
    <source>
        <dbReference type="Pfam" id="PF01833"/>
    </source>
</evidence>